<evidence type="ECO:0000313" key="2">
    <source>
        <dbReference type="RefSeq" id="XP_008776274.1"/>
    </source>
</evidence>
<dbReference type="OrthoDB" id="1917254at2759"/>
<reference evidence="2" key="2">
    <citation type="submission" date="2025-08" db="UniProtKB">
        <authorList>
            <consortium name="RefSeq"/>
        </authorList>
    </citation>
    <scope>IDENTIFICATION</scope>
    <source>
        <tissue evidence="2">Young leaves</tissue>
    </source>
</reference>
<dbReference type="GeneID" id="103696430"/>
<dbReference type="AlphaFoldDB" id="A0A8B7BH15"/>
<evidence type="ECO:0000313" key="1">
    <source>
        <dbReference type="Proteomes" id="UP000228380"/>
    </source>
</evidence>
<dbReference type="Proteomes" id="UP000228380">
    <property type="component" value="Chromosome 10"/>
</dbReference>
<keyword evidence="1" id="KW-1185">Reference proteome</keyword>
<name>A0A8B7BH15_PHODC</name>
<accession>A0A8B7BH15</accession>
<proteinExistence type="predicted"/>
<dbReference type="PANTHER" id="PTHR33384:SF27">
    <property type="entry name" value="OS05G0102500 PROTEIN"/>
    <property type="match status" value="1"/>
</dbReference>
<sequence length="216" mass="23759">MAGGCLEPLWKIDMLGNWSCMTLDVHSLFLSMETVVMEHCPMTVNTMGQVYPECISDRKSRFWQIDNQTIPRAELICPQPRHATRVPCFMDNINRISPKPKSILPMYRGDCGPEILDIILNKDDLEGDLDMSNQTGFFCGSPPVRTNNPVIHDAQFAKQTQNLPSPLGNSFGMKPAGRVERGSPSCGSSFGGSPKVRIEGFACGNSESHCIVPALA</sequence>
<dbReference type="RefSeq" id="XP_008776274.1">
    <property type="nucleotide sequence ID" value="XM_008778052.3"/>
</dbReference>
<dbReference type="PANTHER" id="PTHR33384">
    <property type="entry name" value="EXPRESSED PROTEIN"/>
    <property type="match status" value="1"/>
</dbReference>
<protein>
    <submittedName>
        <fullName evidence="2">Uncharacterized protein LOC103696430 isoform X1</fullName>
    </submittedName>
</protein>
<organism evidence="1 2">
    <name type="scientific">Phoenix dactylifera</name>
    <name type="common">Date palm</name>
    <dbReference type="NCBI Taxonomy" id="42345"/>
    <lineage>
        <taxon>Eukaryota</taxon>
        <taxon>Viridiplantae</taxon>
        <taxon>Streptophyta</taxon>
        <taxon>Embryophyta</taxon>
        <taxon>Tracheophyta</taxon>
        <taxon>Spermatophyta</taxon>
        <taxon>Magnoliopsida</taxon>
        <taxon>Liliopsida</taxon>
        <taxon>Arecaceae</taxon>
        <taxon>Coryphoideae</taxon>
        <taxon>Phoeniceae</taxon>
        <taxon>Phoenix</taxon>
    </lineage>
</organism>
<reference evidence="1" key="1">
    <citation type="journal article" date="2019" name="Nat. Commun.">
        <title>Genome-wide association mapping of date palm fruit traits.</title>
        <authorList>
            <person name="Hazzouri K.M."/>
            <person name="Gros-Balthazard M."/>
            <person name="Flowers J.M."/>
            <person name="Copetti D."/>
            <person name="Lemansour A."/>
            <person name="Lebrun M."/>
            <person name="Masmoudi K."/>
            <person name="Ferrand S."/>
            <person name="Dhar M.I."/>
            <person name="Fresquez Z.A."/>
            <person name="Rosas U."/>
            <person name="Zhang J."/>
            <person name="Talag J."/>
            <person name="Lee S."/>
            <person name="Kudrna D."/>
            <person name="Powell R.F."/>
            <person name="Leitch I.J."/>
            <person name="Krueger R.R."/>
            <person name="Wing R.A."/>
            <person name="Amiri K.M.A."/>
            <person name="Purugganan M.D."/>
        </authorList>
    </citation>
    <scope>NUCLEOTIDE SEQUENCE [LARGE SCALE GENOMIC DNA]</scope>
    <source>
        <strain evidence="1">cv. Khalas</strain>
    </source>
</reference>
<gene>
    <name evidence="2" type="primary">LOC103696430</name>
</gene>
<dbReference type="KEGG" id="pda:103696430"/>